<reference evidence="10 11" key="1">
    <citation type="journal article" date="2012" name="BMC Genomics">
        <title>Genome-guided analysis of physiological and morphological traits of the fermentative acetate oxidizer Thermacetogenium phaeum.</title>
        <authorList>
            <person name="Oehler D."/>
            <person name="Poehlein A."/>
            <person name="Leimbach A."/>
            <person name="Muller N."/>
            <person name="Daniel R."/>
            <person name="Gottschalk G."/>
            <person name="Schink B."/>
        </authorList>
    </citation>
    <scope>NUCLEOTIDE SEQUENCE [LARGE SCALE GENOMIC DNA]</scope>
    <source>
        <strain evidence="11">ATCC BAA-254 / DSM 26808 / PB</strain>
    </source>
</reference>
<evidence type="ECO:0000256" key="5">
    <source>
        <dbReference type="ARBA" id="ARBA00022989"/>
    </source>
</evidence>
<keyword evidence="5 7" id="KW-1133">Transmembrane helix</keyword>
<sequence length="251" mass="27191">MSFPLAVVFLIGLCVGSFLNAVIYRLPRRESFITGRSRCPLCGHTLAWYDLLPLLSFLILLGRCRYCRAVISPRYPLIELLTGALFALLYLSFGLTAAFVKYAFFAAFLIVVSMIDLEHYIVPDRLVTAGLAGGILLGVLSRDRGLFSALLGAGVAAGFLLLVALLSKGGMGGGDIKLAFVTGLFLGWPLGPLGIFLGSCLAGITGVFLLALRLKGRKDPIPFGPFIAMGSLLSLLWGDELLAWYFRHLNW</sequence>
<feature type="transmembrane region" description="Helical" evidence="7">
    <location>
        <begin position="122"/>
        <end position="140"/>
    </location>
</feature>
<evidence type="ECO:0000256" key="4">
    <source>
        <dbReference type="ARBA" id="ARBA00022692"/>
    </source>
</evidence>
<evidence type="ECO:0000256" key="3">
    <source>
        <dbReference type="ARBA" id="ARBA00022475"/>
    </source>
</evidence>
<gene>
    <name evidence="10" type="primary">pilD</name>
    <name evidence="10" type="ordered locus">Tph_c16540</name>
</gene>
<feature type="transmembrane region" description="Helical" evidence="7">
    <location>
        <begin position="146"/>
        <end position="166"/>
    </location>
</feature>
<dbReference type="Proteomes" id="UP000000467">
    <property type="component" value="Chromosome"/>
</dbReference>
<evidence type="ECO:0000256" key="2">
    <source>
        <dbReference type="ARBA" id="ARBA00005801"/>
    </source>
</evidence>
<dbReference type="AlphaFoldDB" id="K4LV08"/>
<dbReference type="InterPro" id="IPR000045">
    <property type="entry name" value="Prepilin_IV_endopep_pep"/>
</dbReference>
<feature type="transmembrane region" description="Helical" evidence="7">
    <location>
        <begin position="223"/>
        <end position="246"/>
    </location>
</feature>
<dbReference type="STRING" id="1089553.Tph_c16540"/>
<evidence type="ECO:0000256" key="6">
    <source>
        <dbReference type="ARBA" id="ARBA00023136"/>
    </source>
</evidence>
<keyword evidence="3" id="KW-1003">Cell membrane</keyword>
<dbReference type="EC" id="3.4.23.43" evidence="10"/>
<keyword evidence="10" id="KW-0378">Hydrolase</keyword>
<dbReference type="GO" id="GO:0005886">
    <property type="term" value="C:plasma membrane"/>
    <property type="evidence" value="ECO:0007669"/>
    <property type="project" value="UniProtKB-SubCell"/>
</dbReference>
<evidence type="ECO:0000259" key="9">
    <source>
        <dbReference type="Pfam" id="PF06750"/>
    </source>
</evidence>
<evidence type="ECO:0000313" key="11">
    <source>
        <dbReference type="Proteomes" id="UP000000467"/>
    </source>
</evidence>
<dbReference type="MEROPS" id="A24.019"/>
<comment type="similarity">
    <text evidence="2">Belongs to the peptidase A24 family.</text>
</comment>
<protein>
    <submittedName>
        <fullName evidence="10">Type 4 prepilin-like proteins leader peptide-processing enzyme PilD</fullName>
        <ecNumber evidence="10">3.4.23.43</ecNumber>
    </submittedName>
</protein>
<dbReference type="KEGG" id="tpz:Tph_c16540"/>
<dbReference type="Pfam" id="PF06750">
    <property type="entry name" value="A24_N_bact"/>
    <property type="match status" value="1"/>
</dbReference>
<evidence type="ECO:0000313" key="10">
    <source>
        <dbReference type="EMBL" id="AFV11859.1"/>
    </source>
</evidence>
<name>K4LV08_THEPS</name>
<keyword evidence="4 7" id="KW-0812">Transmembrane</keyword>
<comment type="subcellular location">
    <subcellularLocation>
        <location evidence="1">Cell membrane</location>
        <topology evidence="1">Multi-pass membrane protein</topology>
    </subcellularLocation>
</comment>
<dbReference type="GO" id="GO:0004190">
    <property type="term" value="F:aspartic-type endopeptidase activity"/>
    <property type="evidence" value="ECO:0007669"/>
    <property type="project" value="UniProtKB-EC"/>
</dbReference>
<organism evidence="10 11">
    <name type="scientific">Thermacetogenium phaeum (strain ATCC BAA-254 / DSM 26808 / PB)</name>
    <dbReference type="NCBI Taxonomy" id="1089553"/>
    <lineage>
        <taxon>Bacteria</taxon>
        <taxon>Bacillati</taxon>
        <taxon>Bacillota</taxon>
        <taxon>Clostridia</taxon>
        <taxon>Thermoanaerobacterales</taxon>
        <taxon>Thermoanaerobacteraceae</taxon>
        <taxon>Thermacetogenium</taxon>
    </lineage>
</organism>
<dbReference type="Gene3D" id="1.20.120.1220">
    <property type="match status" value="1"/>
</dbReference>
<dbReference type="PANTHER" id="PTHR30487">
    <property type="entry name" value="TYPE 4 PREPILIN-LIKE PROTEINS LEADER PEPTIDE-PROCESSING ENZYME"/>
    <property type="match status" value="1"/>
</dbReference>
<feature type="domain" description="Prepilin type IV endopeptidase peptidase" evidence="8">
    <location>
        <begin position="104"/>
        <end position="206"/>
    </location>
</feature>
<dbReference type="InterPro" id="IPR050882">
    <property type="entry name" value="Prepilin_peptidase/N-MTase"/>
</dbReference>
<dbReference type="EMBL" id="CP003732">
    <property type="protein sequence ID" value="AFV11859.1"/>
    <property type="molecule type" value="Genomic_DNA"/>
</dbReference>
<dbReference type="Pfam" id="PF01478">
    <property type="entry name" value="Peptidase_A24"/>
    <property type="match status" value="1"/>
</dbReference>
<dbReference type="HOGENOM" id="CLU_057101_0_1_9"/>
<dbReference type="eggNOG" id="COG1989">
    <property type="taxonomic scope" value="Bacteria"/>
</dbReference>
<evidence type="ECO:0000259" key="8">
    <source>
        <dbReference type="Pfam" id="PF01478"/>
    </source>
</evidence>
<dbReference type="PANTHER" id="PTHR30487:SF0">
    <property type="entry name" value="PREPILIN LEADER PEPTIDASE_N-METHYLTRANSFERASE-RELATED"/>
    <property type="match status" value="1"/>
</dbReference>
<dbReference type="InterPro" id="IPR010627">
    <property type="entry name" value="Prepilin_pept_A24_N"/>
</dbReference>
<feature type="domain" description="Prepilin peptidase A24 N-terminal" evidence="9">
    <location>
        <begin position="10"/>
        <end position="93"/>
    </location>
</feature>
<proteinExistence type="inferred from homology"/>
<keyword evidence="11" id="KW-1185">Reference proteome</keyword>
<evidence type="ECO:0000256" key="1">
    <source>
        <dbReference type="ARBA" id="ARBA00004651"/>
    </source>
</evidence>
<accession>K4LV08</accession>
<keyword evidence="6 7" id="KW-0472">Membrane</keyword>
<dbReference type="GO" id="GO:0006465">
    <property type="term" value="P:signal peptide processing"/>
    <property type="evidence" value="ECO:0007669"/>
    <property type="project" value="TreeGrafter"/>
</dbReference>
<feature type="transmembrane region" description="Helical" evidence="7">
    <location>
        <begin position="178"/>
        <end position="211"/>
    </location>
</feature>
<dbReference type="RefSeq" id="WP_015050739.1">
    <property type="nucleotide sequence ID" value="NC_018870.1"/>
</dbReference>
<evidence type="ECO:0000256" key="7">
    <source>
        <dbReference type="SAM" id="Phobius"/>
    </source>
</evidence>